<reference evidence="6 7" key="1">
    <citation type="submission" date="2015-01" db="EMBL/GenBank/DDBJ databases">
        <title>The Genome Sequence of Ochroconis gallopava CBS43764.</title>
        <authorList>
            <consortium name="The Broad Institute Genomics Platform"/>
            <person name="Cuomo C."/>
            <person name="de Hoog S."/>
            <person name="Gorbushina A."/>
            <person name="Stielow B."/>
            <person name="Teixiera M."/>
            <person name="Abouelleil A."/>
            <person name="Chapman S.B."/>
            <person name="Priest M."/>
            <person name="Young S.K."/>
            <person name="Wortman J."/>
            <person name="Nusbaum C."/>
            <person name="Birren B."/>
        </authorList>
    </citation>
    <scope>NUCLEOTIDE SEQUENCE [LARGE SCALE GENOMIC DNA]</scope>
    <source>
        <strain evidence="6 7">CBS 43764</strain>
    </source>
</reference>
<dbReference type="SUPFAM" id="SSF48208">
    <property type="entry name" value="Six-hairpin glycosidases"/>
    <property type="match status" value="1"/>
</dbReference>
<dbReference type="PANTHER" id="PTHR12143">
    <property type="entry name" value="PEPTIDE N-GLYCANASE PNGASE -RELATED"/>
    <property type="match status" value="1"/>
</dbReference>
<dbReference type="GeneID" id="27314980"/>
<feature type="signal peptide" evidence="3">
    <location>
        <begin position="1"/>
        <end position="18"/>
    </location>
</feature>
<feature type="compositionally biased region" description="Basic and acidic residues" evidence="1">
    <location>
        <begin position="825"/>
        <end position="834"/>
    </location>
</feature>
<dbReference type="HOGENOM" id="CLU_003690_4_2_1"/>
<dbReference type="Gene3D" id="1.20.1050.60">
    <property type="entry name" value="alpha-1,2-mannosidase"/>
    <property type="match status" value="1"/>
</dbReference>
<dbReference type="GO" id="GO:0000224">
    <property type="term" value="F:peptide-N4-(N-acetyl-beta-glucosaminyl)asparagine amidase activity"/>
    <property type="evidence" value="ECO:0007669"/>
    <property type="project" value="TreeGrafter"/>
</dbReference>
<evidence type="ECO:0000259" key="4">
    <source>
        <dbReference type="Pfam" id="PF07971"/>
    </source>
</evidence>
<evidence type="ECO:0000256" key="3">
    <source>
        <dbReference type="SAM" id="SignalP"/>
    </source>
</evidence>
<dbReference type="InterPro" id="IPR005887">
    <property type="entry name" value="GH92_a_mannosidase_put"/>
</dbReference>
<evidence type="ECO:0008006" key="8">
    <source>
        <dbReference type="Google" id="ProtNLM"/>
    </source>
</evidence>
<sequence>MAMFRSLLFLAACASVSADVDYSQYVNVLAGTTNGGNMFPGVAARPFAVVKLGPDFTYGKAEAYSGYLPDAGAALTGFSLLHESGTGGAPKYGVVSQLPVPGAVPNPLADLSVKRARGDQGSVGYFNSTLENGITVELAGTTHAGYFEYTFPAGQTSNVVVDVSHVLPSYRGMNWSQRYKGGSILIAADGHYEGNGTYNNGWNLAPDWTVYFCGRFDQHFSARTFAGQGSNLTQYGQSASVTSQDRVGAVFTFNTTKVTSRVGVSWISSERACEFLDAEIPAGTTLSSLVENSKAVWNQEVFSKMTTSDTNTSTLQLLYTSLYGMHLLPSNRTGENPMWESSEPYYDDIFTFWDLFRCTTPLFHILQPVAYEELLRSIVDVWRHEGWLPDARSSNFNGKTQGGSNADNILADAYVKGLRGQINWDDAYAAMQTDAEKVPPNNHDPAAPDSSTAQGRGALPDWLQYGYITPKFTRAITRAVEYAGNDFGLHQVALGLNKTSDALKYLRRSRQWRNHFNPAAQSFGTSGFLVPRLPDGSFIEQNPMNCDGCYWGAPYYEGRPWEYTMNAHHDMAKLVNLSGGADAFVQRLNTLMDPSKNIFNPGNEPSFTTPYLYNFVGRQDLTVQQSRQVANMYYNAGPGGLPGASDAGAMQSWILWNMIGMYPLTGQTTFLVGSPWFRNLTIKTPSGQDLKITSTVEGGKDSDYYVQSLRVNGAAWNKNWVTWDDVFANGGTMDFVLGSLPVQWDTGELPPSPASVIHEAGDNGEPATAVPLGKTVPAPIVRRRRDPRILAAIIVMSIVGFLLLVVATLAYMRWTRTGLFKKTRKIDAPDKAPKDGSSTSQKEEDVVVVASQDGDGNKEPEQ</sequence>
<dbReference type="GO" id="GO:0005634">
    <property type="term" value="C:nucleus"/>
    <property type="evidence" value="ECO:0007669"/>
    <property type="project" value="TreeGrafter"/>
</dbReference>
<evidence type="ECO:0000313" key="6">
    <source>
        <dbReference type="EMBL" id="KIW01529.1"/>
    </source>
</evidence>
<evidence type="ECO:0000256" key="2">
    <source>
        <dbReference type="SAM" id="Phobius"/>
    </source>
</evidence>
<name>A0A0D2AQU6_9PEZI</name>
<evidence type="ECO:0000259" key="5">
    <source>
        <dbReference type="Pfam" id="PF17678"/>
    </source>
</evidence>
<gene>
    <name evidence="6" type="ORF">PV09_07007</name>
</gene>
<keyword evidence="2" id="KW-1133">Transmembrane helix</keyword>
<dbReference type="VEuPathDB" id="FungiDB:PV09_07007"/>
<dbReference type="Pfam" id="PF07971">
    <property type="entry name" value="Glyco_hydro_92"/>
    <property type="match status" value="1"/>
</dbReference>
<dbReference type="Pfam" id="PF17678">
    <property type="entry name" value="Glyco_hydro_92N"/>
    <property type="match status" value="1"/>
</dbReference>
<dbReference type="InParanoid" id="A0A0D2AQU6"/>
<dbReference type="GO" id="GO:0005829">
    <property type="term" value="C:cytosol"/>
    <property type="evidence" value="ECO:0007669"/>
    <property type="project" value="TreeGrafter"/>
</dbReference>
<dbReference type="GO" id="GO:0030246">
    <property type="term" value="F:carbohydrate binding"/>
    <property type="evidence" value="ECO:0007669"/>
    <property type="project" value="InterPro"/>
</dbReference>
<dbReference type="GO" id="GO:0006516">
    <property type="term" value="P:glycoprotein catabolic process"/>
    <property type="evidence" value="ECO:0007669"/>
    <property type="project" value="TreeGrafter"/>
</dbReference>
<dbReference type="Gene3D" id="1.20.1610.10">
    <property type="entry name" value="alpha-1,2-mannosidases domains"/>
    <property type="match status" value="1"/>
</dbReference>
<dbReference type="EMBL" id="KN847554">
    <property type="protein sequence ID" value="KIW01529.1"/>
    <property type="molecule type" value="Genomic_DNA"/>
</dbReference>
<dbReference type="OrthoDB" id="449263at2759"/>
<dbReference type="FunFam" id="1.20.1050.60:FF:000002">
    <property type="entry name" value="Glycosyl hydrolase family 92"/>
    <property type="match status" value="1"/>
</dbReference>
<dbReference type="InterPro" id="IPR008928">
    <property type="entry name" value="6-hairpin_glycosidase_sf"/>
</dbReference>
<feature type="region of interest" description="Disordered" evidence="1">
    <location>
        <begin position="824"/>
        <end position="862"/>
    </location>
</feature>
<dbReference type="GO" id="GO:0005975">
    <property type="term" value="P:carbohydrate metabolic process"/>
    <property type="evidence" value="ECO:0007669"/>
    <property type="project" value="InterPro"/>
</dbReference>
<dbReference type="AlphaFoldDB" id="A0A0D2AQU6"/>
<accession>A0A0D2AQU6</accession>
<organism evidence="6 7">
    <name type="scientific">Verruconis gallopava</name>
    <dbReference type="NCBI Taxonomy" id="253628"/>
    <lineage>
        <taxon>Eukaryota</taxon>
        <taxon>Fungi</taxon>
        <taxon>Dikarya</taxon>
        <taxon>Ascomycota</taxon>
        <taxon>Pezizomycotina</taxon>
        <taxon>Dothideomycetes</taxon>
        <taxon>Pleosporomycetidae</taxon>
        <taxon>Venturiales</taxon>
        <taxon>Sympoventuriaceae</taxon>
        <taxon>Verruconis</taxon>
    </lineage>
</organism>
<dbReference type="Gene3D" id="2.70.98.10">
    <property type="match status" value="1"/>
</dbReference>
<dbReference type="Proteomes" id="UP000053259">
    <property type="component" value="Unassembled WGS sequence"/>
</dbReference>
<dbReference type="STRING" id="253628.A0A0D2AQU6"/>
<dbReference type="InterPro" id="IPR014718">
    <property type="entry name" value="GH-type_carb-bd"/>
</dbReference>
<dbReference type="PANTHER" id="PTHR12143:SF38">
    <property type="entry name" value="ALPHA-1,2-MANNOSIDASE FAMILY PROTEIN (AFU_ORTHOLOGUE AFUA_5G10520)"/>
    <property type="match status" value="1"/>
</dbReference>
<feature type="chain" id="PRO_5002253831" description="Glycosyl hydrolase family 92 domain-containing protein" evidence="3">
    <location>
        <begin position="19"/>
        <end position="862"/>
    </location>
</feature>
<dbReference type="InterPro" id="IPR050883">
    <property type="entry name" value="PNGase"/>
</dbReference>
<feature type="domain" description="Glycosyl hydrolase family 92 N-terminal" evidence="5">
    <location>
        <begin position="25"/>
        <end position="265"/>
    </location>
</feature>
<evidence type="ECO:0000256" key="1">
    <source>
        <dbReference type="SAM" id="MobiDB-lite"/>
    </source>
</evidence>
<feature type="transmembrane region" description="Helical" evidence="2">
    <location>
        <begin position="789"/>
        <end position="812"/>
    </location>
</feature>
<dbReference type="InterPro" id="IPR012939">
    <property type="entry name" value="Glyco_hydro_92"/>
</dbReference>
<keyword evidence="7" id="KW-1185">Reference proteome</keyword>
<protein>
    <recommendedName>
        <fullName evidence="8">Glycosyl hydrolase family 92 domain-containing protein</fullName>
    </recommendedName>
</protein>
<dbReference type="InterPro" id="IPR041371">
    <property type="entry name" value="GH92_N"/>
</dbReference>
<keyword evidence="2" id="KW-0472">Membrane</keyword>
<dbReference type="FunFam" id="2.70.98.10:FF:000028">
    <property type="entry name" value="Alpha-1,2-mannosidase family protein (AFU_orthologue AFUA_5G10520)"/>
    <property type="match status" value="1"/>
</dbReference>
<keyword evidence="2" id="KW-0812">Transmembrane</keyword>
<keyword evidence="3" id="KW-0732">Signal</keyword>
<dbReference type="FunFam" id="3.30.2080.10:FF:000001">
    <property type="entry name" value="Alpha-1,2-mannosidase subfamily"/>
    <property type="match status" value="1"/>
</dbReference>
<proteinExistence type="predicted"/>
<dbReference type="RefSeq" id="XP_016211398.1">
    <property type="nucleotide sequence ID" value="XM_016360721.1"/>
</dbReference>
<evidence type="ECO:0000313" key="7">
    <source>
        <dbReference type="Proteomes" id="UP000053259"/>
    </source>
</evidence>
<dbReference type="NCBIfam" id="TIGR01180">
    <property type="entry name" value="aman2_put"/>
    <property type="match status" value="1"/>
</dbReference>
<feature type="domain" description="Glycosyl hydrolase family 92" evidence="4">
    <location>
        <begin position="272"/>
        <end position="738"/>
    </location>
</feature>
<dbReference type="Gene3D" id="3.30.2080.10">
    <property type="entry name" value="GH92 mannosidase domain"/>
    <property type="match status" value="1"/>
</dbReference>